<organism evidence="2 3">
    <name type="scientific">Shewanella intestini</name>
    <dbReference type="NCBI Taxonomy" id="2017544"/>
    <lineage>
        <taxon>Bacteria</taxon>
        <taxon>Pseudomonadati</taxon>
        <taxon>Pseudomonadota</taxon>
        <taxon>Gammaproteobacteria</taxon>
        <taxon>Alteromonadales</taxon>
        <taxon>Shewanellaceae</taxon>
        <taxon>Shewanella</taxon>
    </lineage>
</organism>
<gene>
    <name evidence="2" type="ORF">G3R48_16890</name>
</gene>
<name>A0ABS5I6I0_9GAMM</name>
<evidence type="ECO:0000313" key="2">
    <source>
        <dbReference type="EMBL" id="MBR9729642.1"/>
    </source>
</evidence>
<evidence type="ECO:0000313" key="3">
    <source>
        <dbReference type="Proteomes" id="UP000811844"/>
    </source>
</evidence>
<proteinExistence type="predicted"/>
<dbReference type="InterPro" id="IPR014944">
    <property type="entry name" value="Toxin_SymE-like"/>
</dbReference>
<keyword evidence="3" id="KW-1185">Reference proteome</keyword>
<protein>
    <submittedName>
        <fullName evidence="2">Type I toxin-antitoxin system SymE family toxin</fullName>
    </submittedName>
</protein>
<dbReference type="Pfam" id="PF08845">
    <property type="entry name" value="SymE_toxin"/>
    <property type="match status" value="1"/>
</dbReference>
<feature type="domain" description="Toxin SymE-like" evidence="1">
    <location>
        <begin position="43"/>
        <end position="85"/>
    </location>
</feature>
<dbReference type="Proteomes" id="UP000811844">
    <property type="component" value="Unassembled WGS sequence"/>
</dbReference>
<sequence length="87" mass="9858">MTIDHSTCLWLVQEPSTPYKTINSPTTKQATVQSTVYPPLKTNPGAGAWRRIPWINLRGFWLEQAGFEIGAQYTIEVHDKKLIFAVV</sequence>
<reference evidence="2 3" key="1">
    <citation type="submission" date="2020-02" db="EMBL/GenBank/DDBJ databases">
        <title>Shewanella WXL01 sp. nov., a marine bacterium isolated from green algae in Luhuitou Fringing Reef (Northern South China Sea).</title>
        <authorList>
            <person name="Wang X."/>
        </authorList>
    </citation>
    <scope>NUCLEOTIDE SEQUENCE [LARGE SCALE GENOMIC DNA]</scope>
    <source>
        <strain evidence="2 3">MCCC 1A01895</strain>
    </source>
</reference>
<accession>A0ABS5I6I0</accession>
<dbReference type="RefSeq" id="WP_153666362.1">
    <property type="nucleotide sequence ID" value="NZ_JAAIKR010000034.1"/>
</dbReference>
<evidence type="ECO:0000259" key="1">
    <source>
        <dbReference type="Pfam" id="PF08845"/>
    </source>
</evidence>
<comment type="caution">
    <text evidence="2">The sequence shown here is derived from an EMBL/GenBank/DDBJ whole genome shotgun (WGS) entry which is preliminary data.</text>
</comment>
<dbReference type="EMBL" id="JAAIKR010000034">
    <property type="protein sequence ID" value="MBR9729642.1"/>
    <property type="molecule type" value="Genomic_DNA"/>
</dbReference>